<dbReference type="GO" id="GO:0005344">
    <property type="term" value="F:oxygen carrier activity"/>
    <property type="evidence" value="ECO:0007669"/>
    <property type="project" value="UniProtKB-KW"/>
</dbReference>
<evidence type="ECO:0000256" key="14">
    <source>
        <dbReference type="ARBA" id="ARBA00023027"/>
    </source>
</evidence>
<reference evidence="21" key="1">
    <citation type="submission" date="2022-11" db="EMBL/GenBank/DDBJ databases">
        <title>Parathalassolutuus dongxingensis gen. nov., sp. nov., a novel member of family Oceanospirillaceae isolated from a coastal shrimp pond in Guangxi, China.</title>
        <authorList>
            <person name="Chen H."/>
        </authorList>
    </citation>
    <scope>NUCLEOTIDE SEQUENCE</scope>
    <source>
        <strain evidence="21">G-43</strain>
    </source>
</reference>
<dbReference type="GO" id="GO:0071500">
    <property type="term" value="P:cellular response to nitrosative stress"/>
    <property type="evidence" value="ECO:0007669"/>
    <property type="project" value="TreeGrafter"/>
</dbReference>
<dbReference type="PROSITE" id="PS51384">
    <property type="entry name" value="FAD_FR"/>
    <property type="match status" value="1"/>
</dbReference>
<dbReference type="AlphaFoldDB" id="A0A9X3ITK3"/>
<dbReference type="SUPFAM" id="SSF52343">
    <property type="entry name" value="Ferredoxin reductase-like, C-terminal NADP-linked domain"/>
    <property type="match status" value="1"/>
</dbReference>
<evidence type="ECO:0000256" key="10">
    <source>
        <dbReference type="ARBA" id="ARBA00022827"/>
    </source>
</evidence>
<keyword evidence="13" id="KW-0408">Iron</keyword>
<evidence type="ECO:0000313" key="21">
    <source>
        <dbReference type="EMBL" id="MCY0965273.1"/>
    </source>
</evidence>
<evidence type="ECO:0000256" key="17">
    <source>
        <dbReference type="ARBA" id="ARBA00049433"/>
    </source>
</evidence>
<dbReference type="GO" id="GO:0008941">
    <property type="term" value="F:nitric oxide dioxygenase NAD(P)H activity"/>
    <property type="evidence" value="ECO:0007669"/>
    <property type="project" value="UniProtKB-EC"/>
</dbReference>
<evidence type="ECO:0000256" key="11">
    <source>
        <dbReference type="ARBA" id="ARBA00022857"/>
    </source>
</evidence>
<dbReference type="Pfam" id="PF00175">
    <property type="entry name" value="NAD_binding_1"/>
    <property type="match status" value="1"/>
</dbReference>
<dbReference type="InterPro" id="IPR009050">
    <property type="entry name" value="Globin-like_sf"/>
</dbReference>
<keyword evidence="22" id="KW-1185">Reference proteome</keyword>
<keyword evidence="18" id="KW-0813">Transport</keyword>
<evidence type="ECO:0000256" key="7">
    <source>
        <dbReference type="ARBA" id="ARBA00022621"/>
    </source>
</evidence>
<evidence type="ECO:0000259" key="20">
    <source>
        <dbReference type="PROSITE" id="PS51384"/>
    </source>
</evidence>
<evidence type="ECO:0000256" key="12">
    <source>
        <dbReference type="ARBA" id="ARBA00023002"/>
    </source>
</evidence>
<evidence type="ECO:0000313" key="22">
    <source>
        <dbReference type="Proteomes" id="UP001150830"/>
    </source>
</evidence>
<dbReference type="InterPro" id="IPR017927">
    <property type="entry name" value="FAD-bd_FR_type"/>
</dbReference>
<keyword evidence="12 21" id="KW-0560">Oxidoreductase</keyword>
<comment type="cofactor">
    <cofactor evidence="1">
        <name>heme b</name>
        <dbReference type="ChEBI" id="CHEBI:60344"/>
    </cofactor>
</comment>
<comment type="catalytic activity">
    <reaction evidence="17">
        <text>2 nitric oxide + NADPH + 2 O2 = 2 nitrate + NADP(+) + H(+)</text>
        <dbReference type="Rhea" id="RHEA:19465"/>
        <dbReference type="ChEBI" id="CHEBI:15378"/>
        <dbReference type="ChEBI" id="CHEBI:15379"/>
        <dbReference type="ChEBI" id="CHEBI:16480"/>
        <dbReference type="ChEBI" id="CHEBI:17632"/>
        <dbReference type="ChEBI" id="CHEBI:57783"/>
        <dbReference type="ChEBI" id="CHEBI:58349"/>
        <dbReference type="EC" id="1.14.12.17"/>
    </reaction>
</comment>
<comment type="similarity">
    <text evidence="18">Belongs to the globin family.</text>
</comment>
<comment type="similarity">
    <text evidence="3">In the C-terminal section; belongs to the flavoprotein pyridine nucleotide cytochrome reductase family.</text>
</comment>
<comment type="caution">
    <text evidence="21">The sequence shown here is derived from an EMBL/GenBank/DDBJ whole genome shotgun (WGS) entry which is preliminary data.</text>
</comment>
<dbReference type="Gene3D" id="1.10.490.10">
    <property type="entry name" value="Globins"/>
    <property type="match status" value="1"/>
</dbReference>
<dbReference type="SUPFAM" id="SSF46458">
    <property type="entry name" value="Globin-like"/>
    <property type="match status" value="1"/>
</dbReference>
<dbReference type="PANTHER" id="PTHR43396:SF3">
    <property type="entry name" value="FLAVOHEMOPROTEIN"/>
    <property type="match status" value="1"/>
</dbReference>
<keyword evidence="7 18" id="KW-0561">Oxygen transport</keyword>
<dbReference type="FunFam" id="3.40.50.80:FF:000010">
    <property type="entry name" value="Flavohemoprotein"/>
    <property type="match status" value="1"/>
</dbReference>
<dbReference type="Gene3D" id="2.40.30.10">
    <property type="entry name" value="Translation factors"/>
    <property type="match status" value="1"/>
</dbReference>
<dbReference type="PANTHER" id="PTHR43396">
    <property type="entry name" value="FLAVOHEMOPROTEIN"/>
    <property type="match status" value="1"/>
</dbReference>
<gene>
    <name evidence="21" type="primary">hmpA</name>
    <name evidence="21" type="ORF">OUO13_08755</name>
</gene>
<dbReference type="Proteomes" id="UP001150830">
    <property type="component" value="Unassembled WGS sequence"/>
</dbReference>
<keyword evidence="10" id="KW-0274">FAD</keyword>
<dbReference type="Gene3D" id="3.40.50.80">
    <property type="entry name" value="Nucleotide-binding domain of ferredoxin-NADP reductase (FNR) module"/>
    <property type="match status" value="1"/>
</dbReference>
<dbReference type="EMBL" id="JAPNOA010000025">
    <property type="protein sequence ID" value="MCY0965273.1"/>
    <property type="molecule type" value="Genomic_DNA"/>
</dbReference>
<dbReference type="InterPro" id="IPR017938">
    <property type="entry name" value="Riboflavin_synthase-like_b-brl"/>
</dbReference>
<sequence length="392" mass="43837">MLSQQHIEIVKSTIPLLEQAGPALTEHFYKRMFSHNPELLNVFNRANQRSGRQALALFEAVAAWARYLDTPEVLVDAVERIANKHASLDIQPHQYAIVGGHLLATLRELAAEQFTSEVEAAWTAAYDLLADILIRREEAIYQQNEQQNGGWRGRRRFRLLARETESALVSSLWLTPVDGGVLPTYQPGQYLGLELQPEPHGYRAMRQYSLSTCWQPDRYRISVKREAHGLVSGYLHDVLQIGDELDVLAPVGDFVKPVGQAPLVLISAGVGVTPLMAMLESEASENNGRQLWWLHACANAGQHSFRERVEQLAGELPLQTVCWYEEAESGSAQQRAGRMNLSLMAGDLPLLDGEFCLCGPVAFMQVIHQELIQLGVDAGRIHYEVFGPHARM</sequence>
<dbReference type="RefSeq" id="WP_283173486.1">
    <property type="nucleotide sequence ID" value="NZ_JAPNOA010000025.1"/>
</dbReference>
<comment type="catalytic activity">
    <reaction evidence="16">
        <text>2 nitric oxide + NADH + 2 O2 = 2 nitrate + NAD(+) + H(+)</text>
        <dbReference type="Rhea" id="RHEA:19469"/>
        <dbReference type="ChEBI" id="CHEBI:15378"/>
        <dbReference type="ChEBI" id="CHEBI:15379"/>
        <dbReference type="ChEBI" id="CHEBI:16480"/>
        <dbReference type="ChEBI" id="CHEBI:17632"/>
        <dbReference type="ChEBI" id="CHEBI:57540"/>
        <dbReference type="ChEBI" id="CHEBI:57945"/>
        <dbReference type="EC" id="1.14.12.17"/>
    </reaction>
</comment>
<keyword evidence="6 18" id="KW-0349">Heme</keyword>
<keyword evidence="11" id="KW-0521">NADP</keyword>
<evidence type="ECO:0000256" key="13">
    <source>
        <dbReference type="ARBA" id="ARBA00023004"/>
    </source>
</evidence>
<evidence type="ECO:0000256" key="1">
    <source>
        <dbReference type="ARBA" id="ARBA00001970"/>
    </source>
</evidence>
<comment type="function">
    <text evidence="15">Is involved in NO detoxification in an aerobic process, termed nitric oxide dioxygenase (NOD) reaction that utilizes O(2) and NAD(P)H to convert NO to nitrate, which protects the bacterium from various noxious nitrogen compounds. Therefore, plays a central role in the inducible response to nitrosative stress.</text>
</comment>
<dbReference type="EC" id="1.14.12.17" evidence="4"/>
<dbReference type="InterPro" id="IPR008333">
    <property type="entry name" value="Cbr1-like_FAD-bd_dom"/>
</dbReference>
<dbReference type="NCBIfam" id="NF009805">
    <property type="entry name" value="PRK13289.1"/>
    <property type="match status" value="1"/>
</dbReference>
<dbReference type="GO" id="GO:0046210">
    <property type="term" value="P:nitric oxide catabolic process"/>
    <property type="evidence" value="ECO:0007669"/>
    <property type="project" value="TreeGrafter"/>
</dbReference>
<evidence type="ECO:0000256" key="3">
    <source>
        <dbReference type="ARBA" id="ARBA00006401"/>
    </source>
</evidence>
<evidence type="ECO:0000256" key="18">
    <source>
        <dbReference type="RuleBase" id="RU000356"/>
    </source>
</evidence>
<dbReference type="InterPro" id="IPR001433">
    <property type="entry name" value="OxRdtase_FAD/NAD-bd"/>
</dbReference>
<dbReference type="SUPFAM" id="SSF63380">
    <property type="entry name" value="Riboflavin synthase domain-like"/>
    <property type="match status" value="1"/>
</dbReference>
<evidence type="ECO:0000259" key="19">
    <source>
        <dbReference type="PROSITE" id="PS01033"/>
    </source>
</evidence>
<feature type="domain" description="FAD-binding FR-type" evidence="20">
    <location>
        <begin position="152"/>
        <end position="257"/>
    </location>
</feature>
<dbReference type="GO" id="GO:0071949">
    <property type="term" value="F:FAD binding"/>
    <property type="evidence" value="ECO:0007669"/>
    <property type="project" value="TreeGrafter"/>
</dbReference>
<evidence type="ECO:0000256" key="16">
    <source>
        <dbReference type="ARBA" id="ARBA00048649"/>
    </source>
</evidence>
<dbReference type="GO" id="GO:0020037">
    <property type="term" value="F:heme binding"/>
    <property type="evidence" value="ECO:0007669"/>
    <property type="project" value="InterPro"/>
</dbReference>
<dbReference type="GO" id="GO:0046872">
    <property type="term" value="F:metal ion binding"/>
    <property type="evidence" value="ECO:0007669"/>
    <property type="project" value="UniProtKB-KW"/>
</dbReference>
<dbReference type="PROSITE" id="PS01033">
    <property type="entry name" value="GLOBIN"/>
    <property type="match status" value="1"/>
</dbReference>
<keyword evidence="9" id="KW-0479">Metal-binding</keyword>
<evidence type="ECO:0000256" key="2">
    <source>
        <dbReference type="ARBA" id="ARBA00001974"/>
    </source>
</evidence>
<protein>
    <recommendedName>
        <fullName evidence="4">nitric oxide dioxygenase</fullName>
        <ecNumber evidence="4">1.14.12.17</ecNumber>
    </recommendedName>
</protein>
<dbReference type="GO" id="GO:0009636">
    <property type="term" value="P:response to toxic substance"/>
    <property type="evidence" value="ECO:0007669"/>
    <property type="project" value="UniProtKB-KW"/>
</dbReference>
<name>A0A9X3ITK3_9GAMM</name>
<dbReference type="CDD" id="cd06184">
    <property type="entry name" value="flavohem_like_fad_nad_binding"/>
    <property type="match status" value="1"/>
</dbReference>
<keyword evidence="5" id="KW-0216">Detoxification</keyword>
<dbReference type="InterPro" id="IPR012292">
    <property type="entry name" value="Globin/Proto"/>
</dbReference>
<evidence type="ECO:0000256" key="6">
    <source>
        <dbReference type="ARBA" id="ARBA00022617"/>
    </source>
</evidence>
<organism evidence="21 22">
    <name type="scientific">Parathalassolituus penaei</name>
    <dbReference type="NCBI Taxonomy" id="2997323"/>
    <lineage>
        <taxon>Bacteria</taxon>
        <taxon>Pseudomonadati</taxon>
        <taxon>Pseudomonadota</taxon>
        <taxon>Gammaproteobacteria</taxon>
        <taxon>Oceanospirillales</taxon>
        <taxon>Oceanospirillaceae</taxon>
        <taxon>Parathalassolituus</taxon>
    </lineage>
</organism>
<dbReference type="InterPro" id="IPR000971">
    <property type="entry name" value="Globin"/>
</dbReference>
<evidence type="ECO:0000256" key="15">
    <source>
        <dbReference type="ARBA" id="ARBA00025094"/>
    </source>
</evidence>
<accession>A0A9X3ITK3</accession>
<evidence type="ECO:0000256" key="4">
    <source>
        <dbReference type="ARBA" id="ARBA00012229"/>
    </source>
</evidence>
<dbReference type="GO" id="GO:0019825">
    <property type="term" value="F:oxygen binding"/>
    <property type="evidence" value="ECO:0007669"/>
    <property type="project" value="InterPro"/>
</dbReference>
<dbReference type="InterPro" id="IPR039261">
    <property type="entry name" value="FNR_nucleotide-bd"/>
</dbReference>
<keyword evidence="14" id="KW-0520">NAD</keyword>
<evidence type="ECO:0000256" key="9">
    <source>
        <dbReference type="ARBA" id="ARBA00022723"/>
    </source>
</evidence>
<evidence type="ECO:0000256" key="8">
    <source>
        <dbReference type="ARBA" id="ARBA00022630"/>
    </source>
</evidence>
<dbReference type="FunFam" id="1.10.490.10:FF:000003">
    <property type="entry name" value="Flavohemoprotein"/>
    <property type="match status" value="1"/>
</dbReference>
<dbReference type="Pfam" id="PF00970">
    <property type="entry name" value="FAD_binding_6"/>
    <property type="match status" value="1"/>
</dbReference>
<dbReference type="Pfam" id="PF00042">
    <property type="entry name" value="Globin"/>
    <property type="match status" value="1"/>
</dbReference>
<keyword evidence="8" id="KW-0285">Flavoprotein</keyword>
<comment type="cofactor">
    <cofactor evidence="2">
        <name>FAD</name>
        <dbReference type="ChEBI" id="CHEBI:57692"/>
    </cofactor>
</comment>
<dbReference type="PRINTS" id="PR00409">
    <property type="entry name" value="PHDIOXRDTASE"/>
</dbReference>
<proteinExistence type="inferred from homology"/>
<feature type="domain" description="Globin" evidence="19">
    <location>
        <begin position="1"/>
        <end position="138"/>
    </location>
</feature>
<evidence type="ECO:0000256" key="5">
    <source>
        <dbReference type="ARBA" id="ARBA00022575"/>
    </source>
</evidence>